<comment type="caution">
    <text evidence="2">The sequence shown here is derived from an EMBL/GenBank/DDBJ whole genome shotgun (WGS) entry which is preliminary data.</text>
</comment>
<dbReference type="AlphaFoldDB" id="A0AAN9F2A5"/>
<keyword evidence="3" id="KW-1185">Reference proteome</keyword>
<organism evidence="2 3">
    <name type="scientific">Crotalaria pallida</name>
    <name type="common">Smooth rattlebox</name>
    <name type="synonym">Crotalaria striata</name>
    <dbReference type="NCBI Taxonomy" id="3830"/>
    <lineage>
        <taxon>Eukaryota</taxon>
        <taxon>Viridiplantae</taxon>
        <taxon>Streptophyta</taxon>
        <taxon>Embryophyta</taxon>
        <taxon>Tracheophyta</taxon>
        <taxon>Spermatophyta</taxon>
        <taxon>Magnoliopsida</taxon>
        <taxon>eudicotyledons</taxon>
        <taxon>Gunneridae</taxon>
        <taxon>Pentapetalae</taxon>
        <taxon>rosids</taxon>
        <taxon>fabids</taxon>
        <taxon>Fabales</taxon>
        <taxon>Fabaceae</taxon>
        <taxon>Papilionoideae</taxon>
        <taxon>50 kb inversion clade</taxon>
        <taxon>genistoids sensu lato</taxon>
        <taxon>core genistoids</taxon>
        <taxon>Crotalarieae</taxon>
        <taxon>Crotalaria</taxon>
    </lineage>
</organism>
<feature type="region of interest" description="Disordered" evidence="1">
    <location>
        <begin position="1"/>
        <end position="107"/>
    </location>
</feature>
<feature type="compositionally biased region" description="Basic and acidic residues" evidence="1">
    <location>
        <begin position="1"/>
        <end position="10"/>
    </location>
</feature>
<evidence type="ECO:0000313" key="2">
    <source>
        <dbReference type="EMBL" id="KAK7268457.1"/>
    </source>
</evidence>
<name>A0AAN9F2A5_CROPI</name>
<proteinExistence type="predicted"/>
<feature type="compositionally biased region" description="Low complexity" evidence="1">
    <location>
        <begin position="45"/>
        <end position="62"/>
    </location>
</feature>
<feature type="compositionally biased region" description="Basic and acidic residues" evidence="1">
    <location>
        <begin position="63"/>
        <end position="81"/>
    </location>
</feature>
<protein>
    <submittedName>
        <fullName evidence="2">Uncharacterized protein</fullName>
    </submittedName>
</protein>
<evidence type="ECO:0000256" key="1">
    <source>
        <dbReference type="SAM" id="MobiDB-lite"/>
    </source>
</evidence>
<dbReference type="Proteomes" id="UP001372338">
    <property type="component" value="Unassembled WGS sequence"/>
</dbReference>
<sequence length="210" mass="23042">MSMQSPEKDANPNSSPGSSERVLETPNPSAPNEFEKPFNETIPPENVASAEEEANAVLAAAVRDNKGKEIEIPVSDKEKTPNPEQQNTGNEADDDTNDEEVPYPFLSGASSSSNYALDFSDHLGALFVDDSLKDWPTEGEAQQSTFGLGKENKKQRWLLAFHLRGKLRKRRGKKATRVAQQLKPPKASQCTQIKDLALKVSSSVCTEKPM</sequence>
<dbReference type="EMBL" id="JAYWIO010000004">
    <property type="protein sequence ID" value="KAK7268457.1"/>
    <property type="molecule type" value="Genomic_DNA"/>
</dbReference>
<feature type="compositionally biased region" description="Acidic residues" evidence="1">
    <location>
        <begin position="91"/>
        <end position="101"/>
    </location>
</feature>
<reference evidence="2 3" key="1">
    <citation type="submission" date="2024-01" db="EMBL/GenBank/DDBJ databases">
        <title>The genomes of 5 underutilized Papilionoideae crops provide insights into root nodulation and disease resistanc.</title>
        <authorList>
            <person name="Yuan L."/>
        </authorList>
    </citation>
    <scope>NUCLEOTIDE SEQUENCE [LARGE SCALE GENOMIC DNA]</scope>
    <source>
        <strain evidence="2">ZHUSHIDOU_FW_LH</strain>
        <tissue evidence="2">Leaf</tissue>
    </source>
</reference>
<evidence type="ECO:0000313" key="3">
    <source>
        <dbReference type="Proteomes" id="UP001372338"/>
    </source>
</evidence>
<accession>A0AAN9F2A5</accession>
<gene>
    <name evidence="2" type="ORF">RIF29_21156</name>
</gene>